<evidence type="ECO:0000313" key="23">
    <source>
        <dbReference type="Proteomes" id="UP000244016"/>
    </source>
</evidence>
<keyword evidence="13 19" id="KW-0521">NADP</keyword>
<keyword evidence="15" id="KW-0511">Multifunctional enzyme</keyword>
<evidence type="ECO:0000256" key="13">
    <source>
        <dbReference type="ARBA" id="ARBA00022857"/>
    </source>
</evidence>
<evidence type="ECO:0000256" key="3">
    <source>
        <dbReference type="ARBA" id="ARBA00004910"/>
    </source>
</evidence>
<keyword evidence="14" id="KW-0560">Oxidoreductase</keyword>
<keyword evidence="11" id="KW-0378">Hydrolase</keyword>
<evidence type="ECO:0000256" key="14">
    <source>
        <dbReference type="ARBA" id="ARBA00023002"/>
    </source>
</evidence>
<dbReference type="InterPro" id="IPR002125">
    <property type="entry name" value="CMP_dCMP_dom"/>
</dbReference>
<evidence type="ECO:0000256" key="5">
    <source>
        <dbReference type="ARBA" id="ARBA00007417"/>
    </source>
</evidence>
<dbReference type="Pfam" id="PF01872">
    <property type="entry name" value="RibD_C"/>
    <property type="match status" value="1"/>
</dbReference>
<dbReference type="InterPro" id="IPR050765">
    <property type="entry name" value="Riboflavin_Biosynth_HTPR"/>
</dbReference>
<dbReference type="PROSITE" id="PS51747">
    <property type="entry name" value="CYT_DCMP_DEAMINASES_2"/>
    <property type="match status" value="1"/>
</dbReference>
<evidence type="ECO:0000256" key="19">
    <source>
        <dbReference type="PIRSR" id="PIRSR006769-2"/>
    </source>
</evidence>
<comment type="similarity">
    <text evidence="4">In the N-terminal section; belongs to the cytidine and deoxycytidylate deaminase family.</text>
</comment>
<evidence type="ECO:0000313" key="22">
    <source>
        <dbReference type="EMBL" id="PTQ53126.1"/>
    </source>
</evidence>
<organism evidence="22 23">
    <name type="scientific">Brockia lithotrophica</name>
    <dbReference type="NCBI Taxonomy" id="933949"/>
    <lineage>
        <taxon>Bacteria</taxon>
        <taxon>Bacillati</taxon>
        <taxon>Bacillota</taxon>
        <taxon>Bacilli</taxon>
        <taxon>Bacillales</taxon>
        <taxon>Bacillales Family X. Incertae Sedis</taxon>
        <taxon>Brockia</taxon>
    </lineage>
</organism>
<accession>A0A2T5GAB8</accession>
<proteinExistence type="inferred from homology"/>
<evidence type="ECO:0000256" key="8">
    <source>
        <dbReference type="ARBA" id="ARBA00019930"/>
    </source>
</evidence>
<dbReference type="SUPFAM" id="SSF53597">
    <property type="entry name" value="Dihydrofolate reductase-like"/>
    <property type="match status" value="1"/>
</dbReference>
<feature type="binding site" evidence="20">
    <location>
        <position position="125"/>
    </location>
    <ligand>
        <name>Zn(2+)</name>
        <dbReference type="ChEBI" id="CHEBI:29105"/>
        <note>catalytic</note>
    </ligand>
</feature>
<dbReference type="Gene3D" id="3.40.140.10">
    <property type="entry name" value="Cytidine Deaminase, domain 2"/>
    <property type="match status" value="1"/>
</dbReference>
<dbReference type="GO" id="GO:0008703">
    <property type="term" value="F:5-amino-6-(5-phosphoribosylamino)uracil reductase activity"/>
    <property type="evidence" value="ECO:0007669"/>
    <property type="project" value="UniProtKB-EC"/>
</dbReference>
<dbReference type="Pfam" id="PF00383">
    <property type="entry name" value="dCMP_cyt_deam_1"/>
    <property type="match status" value="1"/>
</dbReference>
<evidence type="ECO:0000256" key="16">
    <source>
        <dbReference type="ARBA" id="ARBA00049861"/>
    </source>
</evidence>
<evidence type="ECO:0000256" key="11">
    <source>
        <dbReference type="ARBA" id="ARBA00022801"/>
    </source>
</evidence>
<keyword evidence="9" id="KW-0686">Riboflavin biosynthesis</keyword>
<dbReference type="UniPathway" id="UPA00275">
    <property type="reaction ID" value="UER00401"/>
</dbReference>
<evidence type="ECO:0000256" key="20">
    <source>
        <dbReference type="PIRSR" id="PIRSR006769-3"/>
    </source>
</evidence>
<feature type="binding site" evidence="19">
    <location>
        <position position="250"/>
    </location>
    <ligand>
        <name>NADP(+)</name>
        <dbReference type="ChEBI" id="CHEBI:58349"/>
    </ligand>
</feature>
<comment type="catalytic activity">
    <reaction evidence="16">
        <text>5-amino-6-(5-phospho-D-ribitylamino)uracil + NADP(+) = 5-amino-6-(5-phospho-D-ribosylamino)uracil + NADPH + H(+)</text>
        <dbReference type="Rhea" id="RHEA:17845"/>
        <dbReference type="ChEBI" id="CHEBI:15378"/>
        <dbReference type="ChEBI" id="CHEBI:57783"/>
        <dbReference type="ChEBI" id="CHEBI:58349"/>
        <dbReference type="ChEBI" id="CHEBI:58421"/>
        <dbReference type="ChEBI" id="CHEBI:58453"/>
        <dbReference type="EC" id="1.1.1.193"/>
    </reaction>
</comment>
<evidence type="ECO:0000256" key="10">
    <source>
        <dbReference type="ARBA" id="ARBA00022723"/>
    </source>
</evidence>
<dbReference type="EC" id="1.1.1.193" evidence="7"/>
<dbReference type="GO" id="GO:0008270">
    <property type="term" value="F:zinc ion binding"/>
    <property type="evidence" value="ECO:0007669"/>
    <property type="project" value="InterPro"/>
</dbReference>
<dbReference type="EC" id="3.5.4.26" evidence="6"/>
<comment type="cofactor">
    <cofactor evidence="20">
        <name>Zn(2+)</name>
        <dbReference type="ChEBI" id="CHEBI:29105"/>
    </cofactor>
    <text evidence="20">Binds 1 zinc ion.</text>
</comment>
<evidence type="ECO:0000256" key="4">
    <source>
        <dbReference type="ARBA" id="ARBA00005259"/>
    </source>
</evidence>
<dbReference type="InterPro" id="IPR002734">
    <property type="entry name" value="RibDG_C"/>
</dbReference>
<gene>
    <name evidence="22" type="ORF">BLITH_0206</name>
</gene>
<feature type="binding site" evidence="20">
    <location>
        <position position="134"/>
    </location>
    <ligand>
        <name>Zn(2+)</name>
        <dbReference type="ChEBI" id="CHEBI:29105"/>
        <note>catalytic</note>
    </ligand>
</feature>
<feature type="binding site" evidence="19">
    <location>
        <position position="257"/>
    </location>
    <ligand>
        <name>substrate</name>
    </ligand>
</feature>
<dbReference type="InterPro" id="IPR016192">
    <property type="entry name" value="APOBEC/CMP_deaminase_Zn-bd"/>
</dbReference>
<dbReference type="Proteomes" id="UP000244016">
    <property type="component" value="Unassembled WGS sequence"/>
</dbReference>
<feature type="binding site" evidence="19">
    <location>
        <position position="254"/>
    </location>
    <ligand>
        <name>substrate</name>
    </ligand>
</feature>
<comment type="similarity">
    <text evidence="5">In the C-terminal section; belongs to the HTP reductase family.</text>
</comment>
<dbReference type="InterPro" id="IPR016193">
    <property type="entry name" value="Cytidine_deaminase-like"/>
</dbReference>
<dbReference type="NCBIfam" id="TIGR00227">
    <property type="entry name" value="ribD_Cterm"/>
    <property type="match status" value="1"/>
</dbReference>
<dbReference type="Gene3D" id="3.40.430.10">
    <property type="entry name" value="Dihydrofolate Reductase, subunit A"/>
    <property type="match status" value="1"/>
</dbReference>
<dbReference type="PANTHER" id="PTHR38011">
    <property type="entry name" value="DIHYDROFOLATE REDUCTASE FAMILY PROTEIN (AFU_ORTHOLOGUE AFUA_8G06820)"/>
    <property type="match status" value="1"/>
</dbReference>
<feature type="binding site" evidence="19">
    <location>
        <position position="218"/>
    </location>
    <ligand>
        <name>substrate</name>
    </ligand>
</feature>
<dbReference type="GO" id="GO:0050661">
    <property type="term" value="F:NADP binding"/>
    <property type="evidence" value="ECO:0007669"/>
    <property type="project" value="InterPro"/>
</dbReference>
<comment type="catalytic activity">
    <reaction evidence="17">
        <text>2,5-diamino-6-hydroxy-4-(5-phosphoribosylamino)-pyrimidine + H2O + H(+) = 5-amino-6-(5-phospho-D-ribosylamino)uracil + NH4(+)</text>
        <dbReference type="Rhea" id="RHEA:21868"/>
        <dbReference type="ChEBI" id="CHEBI:15377"/>
        <dbReference type="ChEBI" id="CHEBI:15378"/>
        <dbReference type="ChEBI" id="CHEBI:28938"/>
        <dbReference type="ChEBI" id="CHEBI:58453"/>
        <dbReference type="ChEBI" id="CHEBI:58614"/>
        <dbReference type="EC" id="3.5.4.26"/>
    </reaction>
</comment>
<evidence type="ECO:0000256" key="15">
    <source>
        <dbReference type="ARBA" id="ARBA00023268"/>
    </source>
</evidence>
<dbReference type="EMBL" id="PEBW01000001">
    <property type="protein sequence ID" value="PTQ53126.1"/>
    <property type="molecule type" value="Genomic_DNA"/>
</dbReference>
<dbReference type="PANTHER" id="PTHR38011:SF7">
    <property type="entry name" value="2,5-DIAMINO-6-RIBOSYLAMINO-4(3H)-PYRIMIDINONE 5'-PHOSPHATE REDUCTASE"/>
    <property type="match status" value="1"/>
</dbReference>
<reference evidence="22 23" key="1">
    <citation type="submission" date="2017-08" db="EMBL/GenBank/DDBJ databases">
        <title>Burning lignite coal seam in the remote Altai Mountains harbors a hydrogen-driven thermophilic microbial community.</title>
        <authorList>
            <person name="Kadnikov V.V."/>
            <person name="Mardanov A.V."/>
            <person name="Ivasenko D."/>
            <person name="Beletsky A.V."/>
            <person name="Karnachuk O.V."/>
            <person name="Ravin N.V."/>
        </authorList>
    </citation>
    <scope>NUCLEOTIDE SEQUENCE [LARGE SCALE GENOMIC DNA]</scope>
    <source>
        <strain evidence="22">AL31</strain>
    </source>
</reference>
<dbReference type="InterPro" id="IPR004794">
    <property type="entry name" value="Eubact_RibD"/>
</dbReference>
<dbReference type="GO" id="GO:0009231">
    <property type="term" value="P:riboflavin biosynthetic process"/>
    <property type="evidence" value="ECO:0007669"/>
    <property type="project" value="UniProtKB-UniPathway"/>
</dbReference>
<comment type="pathway">
    <text evidence="3">Cofactor biosynthesis; riboflavin biosynthesis; 5-amino-6-(D-ribitylamino)uracil from GTP: step 3/4.</text>
</comment>
<comment type="pathway">
    <text evidence="2">Cofactor biosynthesis; riboflavin biosynthesis; 5-amino-6-(D-ribitylamino)uracil from GTP: step 2/4.</text>
</comment>
<evidence type="ECO:0000256" key="1">
    <source>
        <dbReference type="ARBA" id="ARBA00002151"/>
    </source>
</evidence>
<feature type="domain" description="CMP/dCMP-type deaminase" evidence="21">
    <location>
        <begin position="51"/>
        <end position="163"/>
    </location>
</feature>
<evidence type="ECO:0000256" key="9">
    <source>
        <dbReference type="ARBA" id="ARBA00022619"/>
    </source>
</evidence>
<dbReference type="NCBIfam" id="TIGR00326">
    <property type="entry name" value="eubact_ribD"/>
    <property type="match status" value="1"/>
</dbReference>
<evidence type="ECO:0000256" key="7">
    <source>
        <dbReference type="ARBA" id="ARBA00013173"/>
    </source>
</evidence>
<feature type="binding site" evidence="19">
    <location>
        <position position="234"/>
    </location>
    <ligand>
        <name>substrate</name>
    </ligand>
</feature>
<feature type="binding site" evidence="19">
    <location>
        <position position="347"/>
    </location>
    <ligand>
        <name>substrate</name>
    </ligand>
</feature>
<keyword evidence="10 20" id="KW-0479">Metal-binding</keyword>
<dbReference type="InterPro" id="IPR011549">
    <property type="entry name" value="RibD_C"/>
</dbReference>
<evidence type="ECO:0000259" key="21">
    <source>
        <dbReference type="PROSITE" id="PS51747"/>
    </source>
</evidence>
<dbReference type="CDD" id="cd01284">
    <property type="entry name" value="Riboflavin_deaminase-reductase"/>
    <property type="match status" value="1"/>
</dbReference>
<evidence type="ECO:0000256" key="18">
    <source>
        <dbReference type="PIRSR" id="PIRSR006769-1"/>
    </source>
</evidence>
<dbReference type="FunFam" id="3.40.140.10:FF:000025">
    <property type="entry name" value="Riboflavin biosynthesis protein RibD"/>
    <property type="match status" value="1"/>
</dbReference>
<evidence type="ECO:0000256" key="12">
    <source>
        <dbReference type="ARBA" id="ARBA00022833"/>
    </source>
</evidence>
<feature type="binding site" evidence="20">
    <location>
        <position position="100"/>
    </location>
    <ligand>
        <name>Zn(2+)</name>
        <dbReference type="ChEBI" id="CHEBI:29105"/>
        <note>catalytic</note>
    </ligand>
</feature>
<evidence type="ECO:0000256" key="17">
    <source>
        <dbReference type="ARBA" id="ARBA00049886"/>
    </source>
</evidence>
<protein>
    <recommendedName>
        <fullName evidence="8">Riboflavin biosynthesis protein RibD</fullName>
        <ecNumber evidence="7">1.1.1.193</ecNumber>
        <ecNumber evidence="6">3.5.4.26</ecNumber>
    </recommendedName>
</protein>
<comment type="function">
    <text evidence="1">Converts 2,5-diamino-6-(ribosylamino)-4(3h)-pyrimidinone 5'-phosphate into 5-amino-6-(ribosylamino)-2,4(1h,3h)-pyrimidinedione 5'-phosphate.</text>
</comment>
<dbReference type="PIRSF" id="PIRSF006769">
    <property type="entry name" value="RibD"/>
    <property type="match status" value="1"/>
</dbReference>
<dbReference type="AlphaFoldDB" id="A0A2T5GAB8"/>
<dbReference type="SUPFAM" id="SSF53927">
    <property type="entry name" value="Cytidine deaminase-like"/>
    <property type="match status" value="1"/>
</dbReference>
<feature type="binding site" evidence="19">
    <location>
        <position position="204"/>
    </location>
    <ligand>
        <name>NADP(+)</name>
        <dbReference type="ChEBI" id="CHEBI:58349"/>
    </ligand>
</feature>
<sequence length="420" mass="43644">MSGLGDRGAAAPFGAGAFAFLISPGLAPLLPLPAAAEAVGADGCDGPDVSPLDRHFMGLALALAAAAEGQTAPNPNVGCVLVREGRIVGLGAHLRAGEPHAEVQALRMAGEAARGATCYVTLEPCSHWGRTPPCAVALRDAGVRRVVVALRDPNPLVAGGGVRILREAGVEVREGVCARAARRVHAAYLTRVERGRPWVTVKVAMTLDGKIATRTGESRTITGGEALRAVHYLRLRHDAVLVGANTVRRDNPRLTVRLGGGNEEIGRLRIVLSRSLDLPADAVLFRDGLAPALVATGAEGDSEAERRLKDSGVEVVRLPAEGAKGEVDLAALLALLAERGVNSLLVEGGGETIARFVSHRLVDRFVVFAAPRLLGGRSAPGWLAGEGAATLAEGLPLVWEGVARFGADFVFVGRPTTEEG</sequence>
<dbReference type="InterPro" id="IPR024072">
    <property type="entry name" value="DHFR-like_dom_sf"/>
</dbReference>
<feature type="active site" description="Proton donor" evidence="18">
    <location>
        <position position="102"/>
    </location>
</feature>
<comment type="caution">
    <text evidence="22">The sequence shown here is derived from an EMBL/GenBank/DDBJ whole genome shotgun (WGS) entry which is preliminary data.</text>
</comment>
<evidence type="ECO:0000256" key="2">
    <source>
        <dbReference type="ARBA" id="ARBA00004882"/>
    </source>
</evidence>
<name>A0A2T5GAB8_9BACL</name>
<feature type="binding site" evidence="19">
    <location>
        <position position="246"/>
    </location>
    <ligand>
        <name>NADP(+)</name>
        <dbReference type="ChEBI" id="CHEBI:58349"/>
    </ligand>
</feature>
<dbReference type="GO" id="GO:0008835">
    <property type="term" value="F:diaminohydroxyphosphoribosylaminopyrimidine deaminase activity"/>
    <property type="evidence" value="ECO:0007669"/>
    <property type="project" value="UniProtKB-EC"/>
</dbReference>
<keyword evidence="12 20" id="KW-0862">Zinc</keyword>
<dbReference type="PROSITE" id="PS00903">
    <property type="entry name" value="CYT_DCMP_DEAMINASES_1"/>
    <property type="match status" value="1"/>
</dbReference>
<evidence type="ECO:0000256" key="6">
    <source>
        <dbReference type="ARBA" id="ARBA00012766"/>
    </source>
</evidence>